<dbReference type="GO" id="GO:0000266">
    <property type="term" value="P:mitochondrial fission"/>
    <property type="evidence" value="ECO:0007669"/>
    <property type="project" value="TreeGrafter"/>
</dbReference>
<dbReference type="SUPFAM" id="SSF52540">
    <property type="entry name" value="P-loop containing nucleoside triphosphate hydrolases"/>
    <property type="match status" value="1"/>
</dbReference>
<proteinExistence type="predicted"/>
<dbReference type="STRING" id="879819.A0A0J0XYT3"/>
<keyword evidence="3" id="KW-1185">Reference proteome</keyword>
<name>A0A0J0XYT3_9TREE</name>
<dbReference type="GO" id="GO:0006897">
    <property type="term" value="P:endocytosis"/>
    <property type="evidence" value="ECO:0007669"/>
    <property type="project" value="TreeGrafter"/>
</dbReference>
<dbReference type="InterPro" id="IPR045063">
    <property type="entry name" value="Dynamin_N"/>
</dbReference>
<dbReference type="GO" id="GO:0005874">
    <property type="term" value="C:microtubule"/>
    <property type="evidence" value="ECO:0007669"/>
    <property type="project" value="TreeGrafter"/>
</dbReference>
<dbReference type="GO" id="GO:0016559">
    <property type="term" value="P:peroxisome fission"/>
    <property type="evidence" value="ECO:0007669"/>
    <property type="project" value="TreeGrafter"/>
</dbReference>
<dbReference type="GO" id="GO:0048312">
    <property type="term" value="P:intracellular distribution of mitochondria"/>
    <property type="evidence" value="ECO:0007669"/>
    <property type="project" value="TreeGrafter"/>
</dbReference>
<dbReference type="InterPro" id="IPR022812">
    <property type="entry name" value="Dynamin"/>
</dbReference>
<dbReference type="Pfam" id="PF00350">
    <property type="entry name" value="Dynamin_N"/>
    <property type="match status" value="1"/>
</dbReference>
<reference evidence="2 3" key="1">
    <citation type="submission" date="2015-03" db="EMBL/GenBank/DDBJ databases">
        <title>Genomics and transcriptomics of the oil-accumulating basidiomycete yeast T. oleaginosus allow insights into substrate utilization and the diverse evolutionary trajectories of mating systems in fungi.</title>
        <authorList>
            <consortium name="DOE Joint Genome Institute"/>
            <person name="Kourist R."/>
            <person name="Kracht O."/>
            <person name="Bracharz F."/>
            <person name="Lipzen A."/>
            <person name="Nolan M."/>
            <person name="Ohm R."/>
            <person name="Grigoriev I."/>
            <person name="Sun S."/>
            <person name="Heitman J."/>
            <person name="Bruck T."/>
            <person name="Nowrousian M."/>
        </authorList>
    </citation>
    <scope>NUCLEOTIDE SEQUENCE [LARGE SCALE GENOMIC DNA]</scope>
    <source>
        <strain evidence="2 3">IBC0246</strain>
    </source>
</reference>
<dbReference type="GO" id="GO:0008017">
    <property type="term" value="F:microtubule binding"/>
    <property type="evidence" value="ECO:0007669"/>
    <property type="project" value="TreeGrafter"/>
</dbReference>
<dbReference type="GeneID" id="28987871"/>
<dbReference type="RefSeq" id="XP_018282706.1">
    <property type="nucleotide sequence ID" value="XM_018427268.1"/>
</dbReference>
<feature type="domain" description="Dynamin N-terminal" evidence="1">
    <location>
        <begin position="104"/>
        <end position="191"/>
    </location>
</feature>
<gene>
    <name evidence="2" type="ORF">CC85DRAFT_57399</name>
</gene>
<accession>A0A0J0XYT3</accession>
<evidence type="ECO:0000313" key="2">
    <source>
        <dbReference type="EMBL" id="KLT46215.1"/>
    </source>
</evidence>
<evidence type="ECO:0000259" key="1">
    <source>
        <dbReference type="Pfam" id="PF00350"/>
    </source>
</evidence>
<dbReference type="AlphaFoldDB" id="A0A0J0XYT3"/>
<dbReference type="Proteomes" id="UP000053611">
    <property type="component" value="Unassembled WGS sequence"/>
</dbReference>
<evidence type="ECO:0000313" key="3">
    <source>
        <dbReference type="Proteomes" id="UP000053611"/>
    </source>
</evidence>
<protein>
    <recommendedName>
        <fullName evidence="1">Dynamin N-terminal domain-containing protein</fullName>
    </recommendedName>
</protein>
<dbReference type="Gene3D" id="3.40.50.300">
    <property type="entry name" value="P-loop containing nucleotide triphosphate hydrolases"/>
    <property type="match status" value="1"/>
</dbReference>
<dbReference type="GO" id="GO:0016020">
    <property type="term" value="C:membrane"/>
    <property type="evidence" value="ECO:0007669"/>
    <property type="project" value="TreeGrafter"/>
</dbReference>
<dbReference type="InterPro" id="IPR027417">
    <property type="entry name" value="P-loop_NTPase"/>
</dbReference>
<dbReference type="PANTHER" id="PTHR11566:SF21">
    <property type="entry name" value="DYNAMIN RELATED PROTEIN 1, ISOFORM A"/>
    <property type="match status" value="1"/>
</dbReference>
<dbReference type="GO" id="GO:0003924">
    <property type="term" value="F:GTPase activity"/>
    <property type="evidence" value="ECO:0007669"/>
    <property type="project" value="TreeGrafter"/>
</dbReference>
<dbReference type="OrthoDB" id="5061070at2759"/>
<sequence>MICRVPLWCAEKTSTFGPTHIHSRHRREPFSAMVYIRLADPAPGVPKRMQFTEEPVKCVDDLQEVLHFAGLEARFATDGSLPLSTYEVWKGAAGKGSHDIGGPALSENIVQLIVSGPKQPDLSIVDLPGLKSGISAATATSLADTYLGKPESLILLCLAAGGSDPSTNAPEVQLVLKHDPELKRSMIIVTKPDHIDTPTESDWGDLILGRNQSFSLVPAYGVHPVRCRKPSEYRNRADSFDHGKELFRQPEWLDFAEVAGRSFSWRETQERINMAYKKLVKSNVPKLRRRIQESTLEVNEQQALLPPPVEHPVDYLHGIIEAIAKALEEHLTDRGQPTQRFVDIQMEFERDLRVTSFTPLLRKDAADEAPHGSGIYLDEVHALFAKYRNARASINMHAARAALLKDVVARWAGRCHEYNKAYWAELENLVGVITDEVCEGKDDLSQIATQALHTLTAPLQNEVTAYISARIESEKARPDHVEIRHCPDDARGTVQAYMQTFAAAYPAAEGGEVNEPVAHNYFPATLAKHPEQWHPTYVSALLNFMAFVQWQLQRSIARLQDTVGRELPVYLLAKFLPRVPATLRDALGLNAVSDGTRKRAHDLCEPDEEITARREAIKKRRETLEELQSVVFTCGA</sequence>
<dbReference type="GO" id="GO:0005739">
    <property type="term" value="C:mitochondrion"/>
    <property type="evidence" value="ECO:0007669"/>
    <property type="project" value="TreeGrafter"/>
</dbReference>
<dbReference type="PANTHER" id="PTHR11566">
    <property type="entry name" value="DYNAMIN"/>
    <property type="match status" value="1"/>
</dbReference>
<organism evidence="2 3">
    <name type="scientific">Cutaneotrichosporon oleaginosum</name>
    <dbReference type="NCBI Taxonomy" id="879819"/>
    <lineage>
        <taxon>Eukaryota</taxon>
        <taxon>Fungi</taxon>
        <taxon>Dikarya</taxon>
        <taxon>Basidiomycota</taxon>
        <taxon>Agaricomycotina</taxon>
        <taxon>Tremellomycetes</taxon>
        <taxon>Trichosporonales</taxon>
        <taxon>Trichosporonaceae</taxon>
        <taxon>Cutaneotrichosporon</taxon>
    </lineage>
</organism>
<dbReference type="EMBL" id="KQ087178">
    <property type="protein sequence ID" value="KLT46215.1"/>
    <property type="molecule type" value="Genomic_DNA"/>
</dbReference>